<comment type="subcellular location">
    <subcellularLocation>
        <location evidence="1">Endomembrane system</location>
    </subcellularLocation>
</comment>
<dbReference type="PANTHER" id="PTHR16023:SF0">
    <property type="entry name" value="PROTEIN VAC14 HOMOLOG"/>
    <property type="match status" value="1"/>
</dbReference>
<feature type="region of interest" description="Disordered" evidence="4">
    <location>
        <begin position="547"/>
        <end position="575"/>
    </location>
</feature>
<dbReference type="GO" id="GO:0006661">
    <property type="term" value="P:phosphatidylinositol biosynthetic process"/>
    <property type="evidence" value="ECO:0007669"/>
    <property type="project" value="InterPro"/>
</dbReference>
<feature type="domain" description="Vacuolar protein 14 C-terminal Fig4-binding" evidence="5">
    <location>
        <begin position="217"/>
        <end position="251"/>
    </location>
</feature>
<feature type="compositionally biased region" description="Low complexity" evidence="4">
    <location>
        <begin position="300"/>
        <end position="316"/>
    </location>
</feature>
<dbReference type="OrthoDB" id="5592871at2759"/>
<dbReference type="AlphaFoldDB" id="A0A9W7YIC1"/>
<evidence type="ECO:0000256" key="1">
    <source>
        <dbReference type="ARBA" id="ARBA00004308"/>
    </source>
</evidence>
<dbReference type="EMBL" id="JANBOI010000032">
    <property type="protein sequence ID" value="KAJ1735304.1"/>
    <property type="molecule type" value="Genomic_DNA"/>
</dbReference>
<protein>
    <recommendedName>
        <fullName evidence="5">Vacuolar protein 14 C-terminal Fig4-binding domain-containing protein</fullName>
    </recommendedName>
</protein>
<reference evidence="6" key="1">
    <citation type="submission" date="2022-07" db="EMBL/GenBank/DDBJ databases">
        <title>Phylogenomic reconstructions and comparative analyses of Kickxellomycotina fungi.</title>
        <authorList>
            <person name="Reynolds N.K."/>
            <person name="Stajich J.E."/>
            <person name="Barry K."/>
            <person name="Grigoriev I.V."/>
            <person name="Crous P."/>
            <person name="Smith M.E."/>
        </authorList>
    </citation>
    <scope>NUCLEOTIDE SEQUENCE</scope>
    <source>
        <strain evidence="6">BCRC 34381</strain>
    </source>
</reference>
<feature type="domain" description="Vacuolar protein 14 C-terminal Fig4-binding" evidence="5">
    <location>
        <begin position="374"/>
        <end position="450"/>
    </location>
</feature>
<keyword evidence="2" id="KW-0677">Repeat</keyword>
<feature type="compositionally biased region" description="Acidic residues" evidence="4">
    <location>
        <begin position="197"/>
        <end position="217"/>
    </location>
</feature>
<dbReference type="PANTHER" id="PTHR16023">
    <property type="entry name" value="TAX1 BINDING PROTEIN-RELATED"/>
    <property type="match status" value="1"/>
</dbReference>
<dbReference type="Pfam" id="PF11916">
    <property type="entry name" value="Vac14_Fig4_bd"/>
    <property type="match status" value="2"/>
</dbReference>
<evidence type="ECO:0000256" key="3">
    <source>
        <dbReference type="ARBA" id="ARBA00023136"/>
    </source>
</evidence>
<feature type="compositionally biased region" description="Low complexity" evidence="4">
    <location>
        <begin position="341"/>
        <end position="352"/>
    </location>
</feature>
<keyword evidence="7" id="KW-1185">Reference proteome</keyword>
<dbReference type="InterPro" id="IPR021841">
    <property type="entry name" value="VAC14_Fig4p-bd"/>
</dbReference>
<evidence type="ECO:0000259" key="5">
    <source>
        <dbReference type="Pfam" id="PF11916"/>
    </source>
</evidence>
<feature type="compositionally biased region" description="Basic and acidic residues" evidence="4">
    <location>
        <begin position="317"/>
        <end position="327"/>
    </location>
</feature>
<name>A0A9W7YIC1_9FUNG</name>
<proteinExistence type="predicted"/>
<evidence type="ECO:0000256" key="4">
    <source>
        <dbReference type="SAM" id="MobiDB-lite"/>
    </source>
</evidence>
<evidence type="ECO:0000313" key="7">
    <source>
        <dbReference type="Proteomes" id="UP001143981"/>
    </source>
</evidence>
<dbReference type="GO" id="GO:0010008">
    <property type="term" value="C:endosome membrane"/>
    <property type="evidence" value="ECO:0007669"/>
    <property type="project" value="TreeGrafter"/>
</dbReference>
<evidence type="ECO:0000313" key="6">
    <source>
        <dbReference type="EMBL" id="KAJ1735304.1"/>
    </source>
</evidence>
<dbReference type="GO" id="GO:0070772">
    <property type="term" value="C:PAS complex"/>
    <property type="evidence" value="ECO:0007669"/>
    <property type="project" value="InterPro"/>
</dbReference>
<evidence type="ECO:0000256" key="2">
    <source>
        <dbReference type="ARBA" id="ARBA00022737"/>
    </source>
</evidence>
<gene>
    <name evidence="6" type="ORF">LPJ61_000617</name>
</gene>
<comment type="caution">
    <text evidence="6">The sequence shown here is derived from an EMBL/GenBank/DDBJ whole genome shotgun (WGS) entry which is preliminary data.</text>
</comment>
<sequence>MLSITATRSESPEEVTVETTQTDADAAANVVDGPEAGAATEAMTAVEDIAPAGGEQVGNTAEMEEVVEEPFNYEYAATSIMELFAKNVHEPTKVAGMHWLLLLHRKAPWRILTPDDMSFPVLLKMLGDSSEQVVKLDLELFAQISQHARGSDSLAPLSAGYNVNPQDVPYLSRFLGSFDDGHGVAAGGDVFSIGGNEDSDAEEEGDESSDSAEDGPNDLEFVSVMVQHLSWILVTAPEAEPLRMMLRRFNAAITLSMPVLPALRLMLFGPSPLIQLAKLAKLPRGPATGGGVPKPLALPRAGATGASATRGRSSTADSERARAKADASVRSGGRRPIPPVQRQGEQTEQQQQQRKERTREALVGAMDHVERRVAQNQQSHELFATLFRTWSHNPAACLTLCLLSQHYEMAAELIGIFGQLPQDLTVSFLVQLDKLVQLIESPVFAYLRLQFGGAGARQLHYHYHYHNHGIAHRATVGSAADQTRAGAQLNNALGVPPSEVAELVRQLAACGQSPTTMFLGPDSDDYDGAADAASLLRELAELNLGRAPADEPADSDADGDAGMSGYPAASTHGAETDLLNQYRAVRRHHAIARQKAGQST</sequence>
<dbReference type="InterPro" id="IPR026825">
    <property type="entry name" value="Vac14"/>
</dbReference>
<keyword evidence="3" id="KW-0472">Membrane</keyword>
<feature type="region of interest" description="Disordered" evidence="4">
    <location>
        <begin position="1"/>
        <end position="20"/>
    </location>
</feature>
<accession>A0A9W7YIC1</accession>
<feature type="region of interest" description="Disordered" evidence="4">
    <location>
        <begin position="192"/>
        <end position="217"/>
    </location>
</feature>
<dbReference type="Proteomes" id="UP001143981">
    <property type="component" value="Unassembled WGS sequence"/>
</dbReference>
<organism evidence="6 7">
    <name type="scientific">Coemansia biformis</name>
    <dbReference type="NCBI Taxonomy" id="1286918"/>
    <lineage>
        <taxon>Eukaryota</taxon>
        <taxon>Fungi</taxon>
        <taxon>Fungi incertae sedis</taxon>
        <taxon>Zoopagomycota</taxon>
        <taxon>Kickxellomycotina</taxon>
        <taxon>Kickxellomycetes</taxon>
        <taxon>Kickxellales</taxon>
        <taxon>Kickxellaceae</taxon>
        <taxon>Coemansia</taxon>
    </lineage>
</organism>
<feature type="region of interest" description="Disordered" evidence="4">
    <location>
        <begin position="286"/>
        <end position="359"/>
    </location>
</feature>